<keyword evidence="3" id="KW-1185">Reference proteome</keyword>
<comment type="caution">
    <text evidence="2">The sequence shown here is derived from an EMBL/GenBank/DDBJ whole genome shotgun (WGS) entry which is preliminary data.</text>
</comment>
<evidence type="ECO:0000313" key="3">
    <source>
        <dbReference type="Proteomes" id="UP000733379"/>
    </source>
</evidence>
<dbReference type="Proteomes" id="UP000733379">
    <property type="component" value="Unassembled WGS sequence"/>
</dbReference>
<gene>
    <name evidence="2" type="ORF">KO481_41420</name>
</gene>
<dbReference type="InterPro" id="IPR011008">
    <property type="entry name" value="Dimeric_a/b-barrel"/>
</dbReference>
<dbReference type="InterPro" id="IPR021708">
    <property type="entry name" value="DUF3291"/>
</dbReference>
<evidence type="ECO:0000259" key="1">
    <source>
        <dbReference type="Pfam" id="PF11695"/>
    </source>
</evidence>
<reference evidence="2 3" key="1">
    <citation type="submission" date="2021-06" db="EMBL/GenBank/DDBJ databases">
        <title>Actinomycetes sequencing.</title>
        <authorList>
            <person name="Shan Q."/>
        </authorList>
    </citation>
    <scope>NUCLEOTIDE SEQUENCE [LARGE SCALE GENOMIC DNA]</scope>
    <source>
        <strain evidence="2 3">NEAU-G5</strain>
    </source>
</reference>
<protein>
    <submittedName>
        <fullName evidence="2">DUF3291 domain-containing protein</fullName>
    </submittedName>
</protein>
<sequence>MPTVPWITVNPPTDSQVQVMASRLEVKSLHQVPGFFLASLSLLKQARNSPGALGVTLKAELLRRTFWTLSAWSDREALSAYAGSEPHKSTIARKRKVMRESTFTFWMAPATELPIEWSDAQRRLAAERAGS</sequence>
<feature type="domain" description="DUF3291" evidence="1">
    <location>
        <begin position="63"/>
        <end position="126"/>
    </location>
</feature>
<name>A0ABS6BEM9_9NOCA</name>
<dbReference type="SUPFAM" id="SSF54909">
    <property type="entry name" value="Dimeric alpha+beta barrel"/>
    <property type="match status" value="1"/>
</dbReference>
<organism evidence="2 3">
    <name type="scientific">Nocardia albiluteola</name>
    <dbReference type="NCBI Taxonomy" id="2842303"/>
    <lineage>
        <taxon>Bacteria</taxon>
        <taxon>Bacillati</taxon>
        <taxon>Actinomycetota</taxon>
        <taxon>Actinomycetes</taxon>
        <taxon>Mycobacteriales</taxon>
        <taxon>Nocardiaceae</taxon>
        <taxon>Nocardia</taxon>
    </lineage>
</organism>
<dbReference type="EMBL" id="JAHKNI010000027">
    <property type="protein sequence ID" value="MBU3067961.1"/>
    <property type="molecule type" value="Genomic_DNA"/>
</dbReference>
<dbReference type="RefSeq" id="WP_215924039.1">
    <property type="nucleotide sequence ID" value="NZ_JAHKNI010000027.1"/>
</dbReference>
<evidence type="ECO:0000313" key="2">
    <source>
        <dbReference type="EMBL" id="MBU3067961.1"/>
    </source>
</evidence>
<dbReference type="Pfam" id="PF11695">
    <property type="entry name" value="DUF3291"/>
    <property type="match status" value="1"/>
</dbReference>
<accession>A0ABS6BEM9</accession>
<proteinExistence type="predicted"/>